<comment type="caution">
    <text evidence="8">The sequence shown here is derived from an EMBL/GenBank/DDBJ whole genome shotgun (WGS) entry which is preliminary data.</text>
</comment>
<keyword evidence="4 7" id="KW-1133">Transmembrane helix</keyword>
<dbReference type="AlphaFoldDB" id="A0A2T1ER42"/>
<evidence type="ECO:0000256" key="6">
    <source>
        <dbReference type="SAM" id="MobiDB-lite"/>
    </source>
</evidence>
<accession>A0A2T1ER42</accession>
<feature type="transmembrane region" description="Helical" evidence="7">
    <location>
        <begin position="232"/>
        <end position="258"/>
    </location>
</feature>
<feature type="transmembrane region" description="Helical" evidence="7">
    <location>
        <begin position="6"/>
        <end position="27"/>
    </location>
</feature>
<keyword evidence="5 7" id="KW-0472">Membrane</keyword>
<feature type="compositionally biased region" description="Polar residues" evidence="6">
    <location>
        <begin position="339"/>
        <end position="354"/>
    </location>
</feature>
<dbReference type="PANTHER" id="PTHR47089">
    <property type="entry name" value="ABC TRANSPORTER, PERMEASE PROTEIN"/>
    <property type="match status" value="1"/>
</dbReference>
<feature type="transmembrane region" description="Helical" evidence="7">
    <location>
        <begin position="136"/>
        <end position="155"/>
    </location>
</feature>
<keyword evidence="9" id="KW-1185">Reference proteome</keyword>
<evidence type="ECO:0000256" key="2">
    <source>
        <dbReference type="ARBA" id="ARBA00022475"/>
    </source>
</evidence>
<dbReference type="InterPro" id="IPR001851">
    <property type="entry name" value="ABC_transp_permease"/>
</dbReference>
<dbReference type="GO" id="GO:0022857">
    <property type="term" value="F:transmembrane transporter activity"/>
    <property type="evidence" value="ECO:0007669"/>
    <property type="project" value="InterPro"/>
</dbReference>
<dbReference type="PANTHER" id="PTHR47089:SF1">
    <property type="entry name" value="GUANOSINE ABC TRANSPORTER PERMEASE PROTEIN NUPP"/>
    <property type="match status" value="1"/>
</dbReference>
<evidence type="ECO:0000256" key="1">
    <source>
        <dbReference type="ARBA" id="ARBA00004651"/>
    </source>
</evidence>
<dbReference type="Proteomes" id="UP000239576">
    <property type="component" value="Unassembled WGS sequence"/>
</dbReference>
<evidence type="ECO:0000256" key="3">
    <source>
        <dbReference type="ARBA" id="ARBA00022692"/>
    </source>
</evidence>
<protein>
    <submittedName>
        <fullName evidence="8">ABC transporter permease</fullName>
    </submittedName>
</protein>
<feature type="transmembrane region" description="Helical" evidence="7">
    <location>
        <begin position="191"/>
        <end position="212"/>
    </location>
</feature>
<dbReference type="OrthoDB" id="9809785at2"/>
<dbReference type="EMBL" id="PVWK01000010">
    <property type="protein sequence ID" value="PSB35195.1"/>
    <property type="molecule type" value="Genomic_DNA"/>
</dbReference>
<reference evidence="8 9" key="2">
    <citation type="submission" date="2018-03" db="EMBL/GenBank/DDBJ databases">
        <title>The ancient ancestry and fast evolution of plastids.</title>
        <authorList>
            <person name="Moore K.R."/>
            <person name="Magnabosco C."/>
            <person name="Momper L."/>
            <person name="Gold D.A."/>
            <person name="Bosak T."/>
            <person name="Fournier G.P."/>
        </authorList>
    </citation>
    <scope>NUCLEOTIDE SEQUENCE [LARGE SCALE GENOMIC DNA]</scope>
    <source>
        <strain evidence="8 9">ULC18</strain>
    </source>
</reference>
<reference evidence="9" key="1">
    <citation type="submission" date="2018-02" db="EMBL/GenBank/DDBJ databases">
        <authorList>
            <person name="Moore K."/>
            <person name="Momper L."/>
        </authorList>
    </citation>
    <scope>NUCLEOTIDE SEQUENCE [LARGE SCALE GENOMIC DNA]</scope>
    <source>
        <strain evidence="9">ULC18</strain>
    </source>
</reference>
<feature type="transmembrane region" description="Helical" evidence="7">
    <location>
        <begin position="314"/>
        <end position="332"/>
    </location>
</feature>
<dbReference type="CDD" id="cd06580">
    <property type="entry name" value="TM_PBP1_transp_TpRbsC_like"/>
    <property type="match status" value="1"/>
</dbReference>
<dbReference type="GO" id="GO:0005886">
    <property type="term" value="C:plasma membrane"/>
    <property type="evidence" value="ECO:0007669"/>
    <property type="project" value="UniProtKB-SubCell"/>
</dbReference>
<feature type="region of interest" description="Disordered" evidence="6">
    <location>
        <begin position="336"/>
        <end position="360"/>
    </location>
</feature>
<evidence type="ECO:0000256" key="5">
    <source>
        <dbReference type="ARBA" id="ARBA00023136"/>
    </source>
</evidence>
<evidence type="ECO:0000313" key="8">
    <source>
        <dbReference type="EMBL" id="PSB35195.1"/>
    </source>
</evidence>
<proteinExistence type="predicted"/>
<name>A0A2T1ER42_9CYAN</name>
<keyword evidence="3 7" id="KW-0812">Transmembrane</keyword>
<feature type="transmembrane region" description="Helical" evidence="7">
    <location>
        <begin position="48"/>
        <end position="67"/>
    </location>
</feature>
<evidence type="ECO:0000256" key="7">
    <source>
        <dbReference type="SAM" id="Phobius"/>
    </source>
</evidence>
<feature type="transmembrane region" description="Helical" evidence="7">
    <location>
        <begin position="270"/>
        <end position="294"/>
    </location>
</feature>
<organism evidence="8 9">
    <name type="scientific">Stenomitos frigidus ULC18</name>
    <dbReference type="NCBI Taxonomy" id="2107698"/>
    <lineage>
        <taxon>Bacteria</taxon>
        <taxon>Bacillati</taxon>
        <taxon>Cyanobacteriota</taxon>
        <taxon>Cyanophyceae</taxon>
        <taxon>Leptolyngbyales</taxon>
        <taxon>Leptolyngbyaceae</taxon>
        <taxon>Stenomitos</taxon>
    </lineage>
</organism>
<dbReference type="Pfam" id="PF02653">
    <property type="entry name" value="BPD_transp_2"/>
    <property type="match status" value="1"/>
</dbReference>
<comment type="subcellular location">
    <subcellularLocation>
        <location evidence="1">Cell membrane</location>
        <topology evidence="1">Multi-pass membrane protein</topology>
    </subcellularLocation>
</comment>
<evidence type="ECO:0000256" key="4">
    <source>
        <dbReference type="ARBA" id="ARBA00022989"/>
    </source>
</evidence>
<evidence type="ECO:0000313" key="9">
    <source>
        <dbReference type="Proteomes" id="UP000239576"/>
    </source>
</evidence>
<keyword evidence="2" id="KW-1003">Cell membrane</keyword>
<feature type="transmembrane region" description="Helical" evidence="7">
    <location>
        <begin position="73"/>
        <end position="93"/>
    </location>
</feature>
<gene>
    <name evidence="8" type="ORF">C7B82_01555</name>
</gene>
<feature type="transmembrane region" description="Helical" evidence="7">
    <location>
        <begin position="105"/>
        <end position="130"/>
    </location>
</feature>
<dbReference type="RefSeq" id="WP_106254552.1">
    <property type="nucleotide sequence ID" value="NZ_CAWNSW010000022.1"/>
</dbReference>
<sequence length="360" mass="37817">MSKTLYYQLGSIVLSLIFLAVIIALVGASPVQVVSSMWSGAFGTPDQFARVIATLAPLLLCTSGLLFTFTAGLYNLGIEGEIVAGAIAATFAIRLWQEVLPAPLVMLLAIVIGALGGVLWGLLAGILNVYGRINEIFAGLGLNFAAQGLVLYLIFGPWKREGVASMSGTEQFKDSLWLPTIGNTEASPVSLLVAIAILALTIVVMRGTYFGLQLRAVGQNLRASYVLGIPSVRQLLSAFAICGAFAGIAGALQVLAVFHRLIPSISSNLGYLALLIAMLVGFNAWLILPVSFFFSALNIGSLQLPLSLNLESSLAGVIQGMLVLFVLLGRGLSDRKPADSSSGKPQPQVISPTEQLGVKG</sequence>